<feature type="region of interest" description="Disordered" evidence="1">
    <location>
        <begin position="200"/>
        <end position="226"/>
    </location>
</feature>
<organism evidence="3">
    <name type="scientific">Spodoptera frugiperda</name>
    <name type="common">Fall armyworm</name>
    <dbReference type="NCBI Taxonomy" id="7108"/>
    <lineage>
        <taxon>Eukaryota</taxon>
        <taxon>Metazoa</taxon>
        <taxon>Ecdysozoa</taxon>
        <taxon>Arthropoda</taxon>
        <taxon>Hexapoda</taxon>
        <taxon>Insecta</taxon>
        <taxon>Pterygota</taxon>
        <taxon>Neoptera</taxon>
        <taxon>Endopterygota</taxon>
        <taxon>Lepidoptera</taxon>
        <taxon>Glossata</taxon>
        <taxon>Ditrysia</taxon>
        <taxon>Noctuoidea</taxon>
        <taxon>Noctuidae</taxon>
        <taxon>Amphipyrinae</taxon>
        <taxon>Spodoptera</taxon>
    </lineage>
</organism>
<gene>
    <name evidence="3" type="ORF">SFRICE_005018</name>
</gene>
<name>A0A2H1VLS9_SPOFR</name>
<accession>A0A2H1VLS9</accession>
<proteinExistence type="predicted"/>
<feature type="region of interest" description="Disordered" evidence="1">
    <location>
        <begin position="106"/>
        <end position="133"/>
    </location>
</feature>
<evidence type="ECO:0000256" key="1">
    <source>
        <dbReference type="SAM" id="MobiDB-lite"/>
    </source>
</evidence>
<protein>
    <submittedName>
        <fullName evidence="3">SFRICE_005018</fullName>
    </submittedName>
</protein>
<dbReference type="PANTHER" id="PTHR35826">
    <property type="entry name" value="PROTEIN ATP6V1FNB-LIKE"/>
    <property type="match status" value="1"/>
</dbReference>
<dbReference type="PANTHER" id="PTHR35826:SF1">
    <property type="entry name" value="PROTEIN ATP6V1FNB-LIKE"/>
    <property type="match status" value="1"/>
</dbReference>
<sequence>MPPIDMTNPEKIKFFIENYEKTARLRMRWNNLYSDKLQKAATLTREERGYRVEDVLKETMAGGLPTITRDNISGARNKRKVPLRDAAYIPGIKDMRKGHSIVDVGLADPKEDPTVVRPDTDLKPDPKMRPVNPKHSRLIYKGLPNFGREVYLRERNKMAPEEKYYFLETTGWEYGWRLHDSYFGRHAPQYGRVWLLTRGSASRSGPQPDPDHYQTIKLPGPDKCNM</sequence>
<dbReference type="EMBL" id="ODYU01003259">
    <property type="protein sequence ID" value="SOQ41781.1"/>
    <property type="molecule type" value="Genomic_DNA"/>
</dbReference>
<evidence type="ECO:0000259" key="2">
    <source>
        <dbReference type="Pfam" id="PF22589"/>
    </source>
</evidence>
<dbReference type="InterPro" id="IPR054323">
    <property type="entry name" value="SPMIP1_C"/>
</dbReference>
<reference evidence="3" key="1">
    <citation type="submission" date="2016-07" db="EMBL/GenBank/DDBJ databases">
        <authorList>
            <person name="Bretaudeau A."/>
        </authorList>
    </citation>
    <scope>NUCLEOTIDE SEQUENCE</scope>
    <source>
        <strain evidence="3">Rice</strain>
        <tissue evidence="3">Whole body</tissue>
    </source>
</reference>
<evidence type="ECO:0000313" key="3">
    <source>
        <dbReference type="EMBL" id="SOQ41781.1"/>
    </source>
</evidence>
<dbReference type="AlphaFoldDB" id="A0A2H1VLS9"/>
<feature type="compositionally biased region" description="Basic and acidic residues" evidence="1">
    <location>
        <begin position="108"/>
        <end position="128"/>
    </location>
</feature>
<feature type="domain" description="Sperm microtubule inner protein 1 C-terminal" evidence="2">
    <location>
        <begin position="108"/>
        <end position="210"/>
    </location>
</feature>
<dbReference type="Pfam" id="PF22589">
    <property type="entry name" value="SPMIP1"/>
    <property type="match status" value="1"/>
</dbReference>